<dbReference type="InterPro" id="IPR001029">
    <property type="entry name" value="Flagellin_N"/>
</dbReference>
<dbReference type="EMBL" id="JBHUFA010000002">
    <property type="protein sequence ID" value="MFD1695820.1"/>
    <property type="molecule type" value="Genomic_DNA"/>
</dbReference>
<comment type="function">
    <text evidence="3">Flagellin is the subunit protein which polymerizes to form the filaments of bacterial flagella.</text>
</comment>
<dbReference type="InterPro" id="IPR001492">
    <property type="entry name" value="Flagellin"/>
</dbReference>
<keyword evidence="6" id="KW-0966">Cell projection</keyword>
<evidence type="ECO:0000313" key="7">
    <source>
        <dbReference type="Proteomes" id="UP001597327"/>
    </source>
</evidence>
<dbReference type="PANTHER" id="PTHR42792:SF2">
    <property type="entry name" value="FLAGELLIN"/>
    <property type="match status" value="1"/>
</dbReference>
<keyword evidence="6" id="KW-0969">Cilium</keyword>
<feature type="domain" description="Flagellin N-terminal" evidence="4">
    <location>
        <begin position="6"/>
        <end position="135"/>
    </location>
</feature>
<dbReference type="Gene3D" id="1.20.1330.10">
    <property type="entry name" value="f41 fragment of flagellin, N-terminal domain"/>
    <property type="match status" value="1"/>
</dbReference>
<gene>
    <name evidence="6" type="ORF">ACFSC7_09870</name>
</gene>
<feature type="domain" description="Flagellin C-terminal" evidence="5">
    <location>
        <begin position="217"/>
        <end position="301"/>
    </location>
</feature>
<dbReference type="NCBIfam" id="NF009329">
    <property type="entry name" value="PRK12687.1"/>
    <property type="match status" value="1"/>
</dbReference>
<evidence type="ECO:0000259" key="5">
    <source>
        <dbReference type="Pfam" id="PF00700"/>
    </source>
</evidence>
<dbReference type="Proteomes" id="UP001597327">
    <property type="component" value="Unassembled WGS sequence"/>
</dbReference>
<evidence type="ECO:0000256" key="2">
    <source>
        <dbReference type="ARBA" id="ARBA00023143"/>
    </source>
</evidence>
<reference evidence="7" key="1">
    <citation type="journal article" date="2019" name="Int. J. Syst. Evol. Microbiol.">
        <title>The Global Catalogue of Microorganisms (GCM) 10K type strain sequencing project: providing services to taxonomists for standard genome sequencing and annotation.</title>
        <authorList>
            <consortium name="The Broad Institute Genomics Platform"/>
            <consortium name="The Broad Institute Genome Sequencing Center for Infectious Disease"/>
            <person name="Wu L."/>
            <person name="Ma J."/>
        </authorList>
    </citation>
    <scope>NUCLEOTIDE SEQUENCE [LARGE SCALE GENOMIC DNA]</scope>
    <source>
        <strain evidence="7">JCM 3369</strain>
    </source>
</reference>
<accession>A0ABW4JUJ7</accession>
<keyword evidence="2 3" id="KW-0975">Bacterial flagellum</keyword>
<proteinExistence type="inferred from homology"/>
<dbReference type="InterPro" id="IPR046358">
    <property type="entry name" value="Flagellin_C"/>
</dbReference>
<comment type="subcellular location">
    <subcellularLocation>
        <location evidence="3">Secreted</location>
    </subcellularLocation>
    <subcellularLocation>
        <location evidence="3">Bacterial flagellum</location>
    </subcellularLocation>
</comment>
<evidence type="ECO:0000259" key="4">
    <source>
        <dbReference type="Pfam" id="PF00669"/>
    </source>
</evidence>
<keyword evidence="6" id="KW-0282">Flagellum</keyword>
<dbReference type="Pfam" id="PF00669">
    <property type="entry name" value="Flagellin_N"/>
    <property type="match status" value="1"/>
</dbReference>
<comment type="similarity">
    <text evidence="1 3">Belongs to the bacterial flagellin family.</text>
</comment>
<evidence type="ECO:0000313" key="6">
    <source>
        <dbReference type="EMBL" id="MFD1695820.1"/>
    </source>
</evidence>
<keyword evidence="7" id="KW-1185">Reference proteome</keyword>
<dbReference type="Pfam" id="PF00700">
    <property type="entry name" value="Flagellin_C"/>
    <property type="match status" value="1"/>
</dbReference>
<name>A0ABW4JUJ7_9HYPH</name>
<dbReference type="PANTHER" id="PTHR42792">
    <property type="entry name" value="FLAGELLIN"/>
    <property type="match status" value="1"/>
</dbReference>
<sequence>MSSLMTNASAMTALQTLNATNKNMAEVQNRISTGYRVSTASDNAAYWSIATTMRSDNLALSAVEDALGLGAATVDVMYTAMESTVDVVDEIKAKLVAARQPGVDRAKIQSDITELQGQLQTVADSSVFNGENWLSVDSSDAAYNATKTIVGSFTRSGGSISIDTIAVDITATELFDAADQSGILDKTLTNGNTVDTIDISALTDSAADLTSLEGMIADVDEALGDITDAATLLGSVKKRVDLQKDFVTALTDAIDRGVGQLVDADMNQESTRLQALQVQQQLGIQALSIANSNSQNILSLFR</sequence>
<comment type="caution">
    <text evidence="6">The sequence shown here is derived from an EMBL/GenBank/DDBJ whole genome shotgun (WGS) entry which is preliminary data.</text>
</comment>
<keyword evidence="3" id="KW-0964">Secreted</keyword>
<evidence type="ECO:0000256" key="3">
    <source>
        <dbReference type="RuleBase" id="RU362073"/>
    </source>
</evidence>
<dbReference type="RefSeq" id="WP_149893789.1">
    <property type="nucleotide sequence ID" value="NZ_JBHUFA010000002.1"/>
</dbReference>
<evidence type="ECO:0000256" key="1">
    <source>
        <dbReference type="ARBA" id="ARBA00005709"/>
    </source>
</evidence>
<organism evidence="6 7">
    <name type="scientific">Roseibium aestuarii</name>
    <dbReference type="NCBI Taxonomy" id="2600299"/>
    <lineage>
        <taxon>Bacteria</taxon>
        <taxon>Pseudomonadati</taxon>
        <taxon>Pseudomonadota</taxon>
        <taxon>Alphaproteobacteria</taxon>
        <taxon>Hyphomicrobiales</taxon>
        <taxon>Stappiaceae</taxon>
        <taxon>Roseibium</taxon>
    </lineage>
</organism>
<dbReference type="PRINTS" id="PR00207">
    <property type="entry name" value="FLAGELLIN"/>
</dbReference>
<dbReference type="SUPFAM" id="SSF64518">
    <property type="entry name" value="Phase 1 flagellin"/>
    <property type="match status" value="1"/>
</dbReference>
<protein>
    <recommendedName>
        <fullName evidence="3">Flagellin</fullName>
    </recommendedName>
</protein>